<dbReference type="RefSeq" id="WP_058312413.1">
    <property type="nucleotide sequence ID" value="NZ_CYTW01000004.1"/>
</dbReference>
<dbReference type="InterPro" id="IPR055570">
    <property type="entry name" value="DUF7146"/>
</dbReference>
<evidence type="ECO:0000313" key="4">
    <source>
        <dbReference type="Proteomes" id="UP000051870"/>
    </source>
</evidence>
<dbReference type="EMBL" id="CYTW01000004">
    <property type="protein sequence ID" value="CUK08390.1"/>
    <property type="molecule type" value="Genomic_DNA"/>
</dbReference>
<dbReference type="Pfam" id="PF13362">
    <property type="entry name" value="Toprim_3"/>
    <property type="match status" value="1"/>
</dbReference>
<organism evidence="3 4">
    <name type="scientific">Shimia thalassica</name>
    <dbReference type="NCBI Taxonomy" id="1715693"/>
    <lineage>
        <taxon>Bacteria</taxon>
        <taxon>Pseudomonadati</taxon>
        <taxon>Pseudomonadota</taxon>
        <taxon>Alphaproteobacteria</taxon>
        <taxon>Rhodobacterales</taxon>
        <taxon>Roseobacteraceae</taxon>
    </lineage>
</organism>
<dbReference type="InterPro" id="IPR034154">
    <property type="entry name" value="TOPRIM_DnaG/twinkle"/>
</dbReference>
<dbReference type="GeneID" id="83882225"/>
<protein>
    <submittedName>
        <fullName evidence="3">Conjugative transfer relaxase protein TraI</fullName>
    </submittedName>
</protein>
<evidence type="ECO:0000313" key="3">
    <source>
        <dbReference type="EMBL" id="CUK08390.1"/>
    </source>
</evidence>
<dbReference type="Gene3D" id="3.40.1360.10">
    <property type="match status" value="1"/>
</dbReference>
<accession>A0A0P1IMI6</accession>
<dbReference type="Proteomes" id="UP000051870">
    <property type="component" value="Unassembled WGS sequence"/>
</dbReference>
<dbReference type="CDD" id="cd01029">
    <property type="entry name" value="TOPRIM_primases"/>
    <property type="match status" value="1"/>
</dbReference>
<keyword evidence="4" id="KW-1185">Reference proteome</keyword>
<feature type="domain" description="DUF7146" evidence="2">
    <location>
        <begin position="93"/>
        <end position="192"/>
    </location>
</feature>
<evidence type="ECO:0000259" key="2">
    <source>
        <dbReference type="Pfam" id="PF23639"/>
    </source>
</evidence>
<evidence type="ECO:0000259" key="1">
    <source>
        <dbReference type="Pfam" id="PF13362"/>
    </source>
</evidence>
<dbReference type="STRING" id="1715693.PH7735_03239"/>
<reference evidence="4" key="1">
    <citation type="submission" date="2015-09" db="EMBL/GenBank/DDBJ databases">
        <authorList>
            <person name="Rodrigo-Torres Lidia"/>
            <person name="Arahal R.David."/>
        </authorList>
    </citation>
    <scope>NUCLEOTIDE SEQUENCE [LARGE SCALE GENOMIC DNA]</scope>
    <source>
        <strain evidence="4">CECT 7735</strain>
    </source>
</reference>
<dbReference type="Pfam" id="PF23639">
    <property type="entry name" value="DUF7146"/>
    <property type="match status" value="1"/>
</dbReference>
<gene>
    <name evidence="3" type="ORF">PH7735_03239</name>
</gene>
<dbReference type="AlphaFoldDB" id="A0A0P1IMI6"/>
<name>A0A0P1IMI6_9RHOB</name>
<feature type="domain" description="Toprim" evidence="1">
    <location>
        <begin position="199"/>
        <end position="291"/>
    </location>
</feature>
<dbReference type="InterPro" id="IPR006171">
    <property type="entry name" value="TOPRIM_dom"/>
</dbReference>
<proteinExistence type="predicted"/>
<sequence>MTDAQTLTLDLGGKWYRSYGAAPCPVCQPERQKGQNALTLADGKERLLLNCKKAGCDFTDILNAAGVTAGDYAPPDPVVVVERQAQQREQDRKRAMQAQRLWDEALPIKGTVAETYLRGRGITCPLSDTLRYMPDCWHGPTAIRRPAMIALVEGSDRFAVHRTYLKHDGSGKADTDPAKMMLGSVSGGAVRLRQGHDALAVGEGIETALSLSSGLLNASITIWATLSTSGMKTLRLPSRPSRLTIATDGEQAGREAGYALAERANTLGWKVSLLPAPDGRDWNDILNMKGAAT</sequence>